<dbReference type="GO" id="GO:0005634">
    <property type="term" value="C:nucleus"/>
    <property type="evidence" value="ECO:0000318"/>
    <property type="project" value="GO_Central"/>
</dbReference>
<evidence type="ECO:0008006" key="3">
    <source>
        <dbReference type="Google" id="ProtNLM"/>
    </source>
</evidence>
<feature type="region of interest" description="Disordered" evidence="1">
    <location>
        <begin position="1235"/>
        <end position="1508"/>
    </location>
</feature>
<protein>
    <recommendedName>
        <fullName evidence="3">Protein TIME FOR COFFEE</fullName>
    </recommendedName>
</protein>
<feature type="compositionally biased region" description="Polar residues" evidence="1">
    <location>
        <begin position="299"/>
        <end position="335"/>
    </location>
</feature>
<organism evidence="2">
    <name type="scientific">Eucalyptus grandis</name>
    <name type="common">Flooded gum</name>
    <dbReference type="NCBI Taxonomy" id="71139"/>
    <lineage>
        <taxon>Eukaryota</taxon>
        <taxon>Viridiplantae</taxon>
        <taxon>Streptophyta</taxon>
        <taxon>Embryophyta</taxon>
        <taxon>Tracheophyta</taxon>
        <taxon>Spermatophyta</taxon>
        <taxon>Magnoliopsida</taxon>
        <taxon>eudicotyledons</taxon>
        <taxon>Gunneridae</taxon>
        <taxon>Pentapetalae</taxon>
        <taxon>rosids</taxon>
        <taxon>malvids</taxon>
        <taxon>Myrtales</taxon>
        <taxon>Myrtaceae</taxon>
        <taxon>Myrtoideae</taxon>
        <taxon>Eucalypteae</taxon>
        <taxon>Eucalyptus</taxon>
    </lineage>
</organism>
<feature type="compositionally biased region" description="Low complexity" evidence="1">
    <location>
        <begin position="905"/>
        <end position="933"/>
    </location>
</feature>
<evidence type="ECO:0000256" key="1">
    <source>
        <dbReference type="SAM" id="MobiDB-lite"/>
    </source>
</evidence>
<sequence>MDRSREARRATMAASNGLSRRRHRTGLRDSPEEDGPAELAETARLRDRGSSGKKDRDRDRDRERGERERDRFSRSGKRRRGDRLMLNREDGGEESSEESVNDEDEEDEEDGSGSGHHVRLLPPSAQANSLSSSSVAAGLNNNHNSRRSFPPASKVFRTAPWKAADEMIGVSVPRKARSASTKRTPEWVSASGHLVGGDQILRQPSTSPVRPSLAATTASPVRPLSPFSSNAPVRKKLKPNGPKQKPPKSSSKSACSAQDEIEIEIAEVLYGMMRQPQGPSKIEALGVDLAKFDSREENNSTGDAKSRISSPTSNSQSGAPLSSSALPQNSGSSAPPLTASAPKRKKPRPMKYEDETPPMFPVRSSPISSTKAEIDQKAKIEAASPNMEKALGFAAEENGASVDLAKSQPAPASLENQSEPMKLEGYPAPDSKLPTEESESRDAAAAKEEPPSPKKESSGLQLDDDRVDKTATKSNSGIPEIEKQREEKFQIDLMAPPPSRSSPERDGDTDFPAVDPKSVVSNMRADMKPSVKDDEKTTTKVGKEEAVNVEAEAAAKAMAADAESQKPAVHKVKNIDLQLDLEKTDGGAGNASVNKINQPVHKQQQQQQQSLAEKSAQTPNSLPFSMSVPGWPGGLPPMGYMGPLGGVVSMDGSAVASAAIQPPQLLFGQSRLKRCATHCYIARTIGIQQQFARMNHPFWPAAAGSASLYGAKPCNLNVVPSPELHGNSTSARNMNMNVHPDKGQNLAIFPSKEKASQSASSVDAPQRKQILLQQTMPPGTPNNILHPAFIIPLGHQPHQQHAAAAAASVRPGPAKSPNLGGAASAGASTSASSSSSAAAAATAMSFNYANMPGGDTQYLAILQNNAYPFPVPTHVGAAPPFRGSHAQAMPFFNGQFYSPQMIHPSQLQQQSPVQLPQSQPGHHNTSISSSSSSTQKHLQNQQQRPHNSNGNLPGYPSAKTTQQSQQLQLQHNQHAPHQVRALESEGGEDSPSTADSRVARANMSIYGQNFTMPITTGNFALMTPAHLGAANGTGNTPGDKKQQQQQLLPQQPGPKSGMESLPSQAFAMSFSSINSSASPHGLDIMAHNHAILQSLPEANRQNYQFMAAAAAAQAAQAAQQKKNHRASDEGKTGGNDASNEDERKPSAGKTSATMTQSIAFSRPELADTSVSALPGSNVVDSSARTLNLGSASSRTSGSVIPTVVSTLSGPTSQQQLQRNQQQQMMQLQKQQQYAVNAAARSKSPVTSNGSVYGDHLPPSSAAASKFPSSLSSFPQNLIQTSSNQSQSTQWKGSIRPATSQVPSSLTTTSTSSLKNLPQQQGRTPQGQTHISFAATSKSPSTLQGQQIPSSNQSPSSPVVVGSPTTSSMSKSAGGSPRTATSSSTGNKSAQASSLQAQVKNPSSVPTRKSSPVGTGNAPSILGNSQVTSSSSGGTKHQQQLPKQQLPQQQLFFSNHHHHPPPFMQMQAPHSTNSPSSTMSGPNAYYHQRRPPDQQSKSQQLQGSGATSSSGMLSLCTSVTLANASTCDPVKAVAASNLKGGGGLPSQNILHAAQFTVAQSSGSPHQLVPAGFSYIHPVPSTVQVKPAEQKQPAGEKLIFYAPLWQRERKCECHQDGFCWGEATMTGDKNMVQPGIHNFGEEG</sequence>
<evidence type="ECO:0000313" key="2">
    <source>
        <dbReference type="EMBL" id="KCW60800.1"/>
    </source>
</evidence>
<dbReference type="PANTHER" id="PTHR34798">
    <property type="entry name" value="PROTEIN TIME FOR COFFEE"/>
    <property type="match status" value="1"/>
</dbReference>
<dbReference type="OMA" id="QMDAVMV"/>
<feature type="compositionally biased region" description="Low complexity" evidence="1">
    <location>
        <begin position="1493"/>
        <end position="1504"/>
    </location>
</feature>
<feature type="compositionally biased region" description="Low complexity" evidence="1">
    <location>
        <begin position="796"/>
        <end position="807"/>
    </location>
</feature>
<feature type="region of interest" description="Disordered" evidence="1">
    <location>
        <begin position="905"/>
        <end position="995"/>
    </location>
</feature>
<feature type="compositionally biased region" description="Polar residues" evidence="1">
    <location>
        <begin position="1377"/>
        <end position="1436"/>
    </location>
</feature>
<feature type="region of interest" description="Disordered" evidence="1">
    <location>
        <begin position="402"/>
        <end position="545"/>
    </location>
</feature>
<feature type="region of interest" description="Disordered" evidence="1">
    <location>
        <begin position="1028"/>
        <end position="1061"/>
    </location>
</feature>
<feature type="compositionally biased region" description="Low complexity" evidence="1">
    <location>
        <begin position="1303"/>
        <end position="1328"/>
    </location>
</feature>
<feature type="compositionally biased region" description="Basic and acidic residues" evidence="1">
    <location>
        <begin position="480"/>
        <end position="490"/>
    </location>
</feature>
<feature type="region of interest" description="Disordered" evidence="1">
    <location>
        <begin position="599"/>
        <end position="624"/>
    </location>
</feature>
<dbReference type="PANTHER" id="PTHR34798:SF2">
    <property type="entry name" value="PROTEIN TIME FOR COFFEE"/>
    <property type="match status" value="1"/>
</dbReference>
<feature type="region of interest" description="Disordered" evidence="1">
    <location>
        <begin position="1"/>
        <end position="154"/>
    </location>
</feature>
<reference evidence="2" key="1">
    <citation type="submission" date="2013-07" db="EMBL/GenBank/DDBJ databases">
        <title>The genome of Eucalyptus grandis.</title>
        <authorList>
            <person name="Schmutz J."/>
            <person name="Hayes R."/>
            <person name="Myburg A."/>
            <person name="Tuskan G."/>
            <person name="Grattapaglia D."/>
            <person name="Rokhsar D.S."/>
        </authorList>
    </citation>
    <scope>NUCLEOTIDE SEQUENCE</scope>
    <source>
        <tissue evidence="2">Leaf extractions</tissue>
    </source>
</reference>
<dbReference type="EMBL" id="KK198760">
    <property type="protein sequence ID" value="KCW60800.1"/>
    <property type="molecule type" value="Genomic_DNA"/>
</dbReference>
<name>A0A059B564_EUCGR</name>
<dbReference type="Gramene" id="KCW60800">
    <property type="protein sequence ID" value="KCW60800"/>
    <property type="gene ID" value="EUGRSUZ_H03537"/>
</dbReference>
<feature type="compositionally biased region" description="Low complexity" evidence="1">
    <location>
        <begin position="1343"/>
        <end position="1369"/>
    </location>
</feature>
<feature type="compositionally biased region" description="Basic and acidic residues" evidence="1">
    <location>
        <begin position="433"/>
        <end position="471"/>
    </location>
</feature>
<feature type="compositionally biased region" description="Basic and acidic residues" evidence="1">
    <location>
        <begin position="41"/>
        <end position="73"/>
    </location>
</feature>
<feature type="compositionally biased region" description="Polar residues" evidence="1">
    <location>
        <begin position="610"/>
        <end position="624"/>
    </location>
</feature>
<feature type="compositionally biased region" description="Basic and acidic residues" evidence="1">
    <location>
        <begin position="525"/>
        <end position="545"/>
    </location>
</feature>
<proteinExistence type="predicted"/>
<feature type="compositionally biased region" description="Polar residues" evidence="1">
    <location>
        <begin position="202"/>
        <end position="219"/>
    </location>
</feature>
<dbReference type="STRING" id="71139.A0A059B564"/>
<feature type="compositionally biased region" description="Low complexity" evidence="1">
    <location>
        <begin position="962"/>
        <end position="978"/>
    </location>
</feature>
<feature type="compositionally biased region" description="Acidic residues" evidence="1">
    <location>
        <begin position="91"/>
        <end position="111"/>
    </location>
</feature>
<feature type="region of interest" description="Disordered" evidence="1">
    <location>
        <begin position="796"/>
        <end position="830"/>
    </location>
</feature>
<dbReference type="FunCoup" id="A0A059B564">
    <property type="interactions" value="1484"/>
</dbReference>
<feature type="region of interest" description="Disordered" evidence="1">
    <location>
        <begin position="195"/>
        <end position="258"/>
    </location>
</feature>
<feature type="compositionally biased region" description="Polar residues" evidence="1">
    <location>
        <begin position="1467"/>
        <end position="1480"/>
    </location>
</feature>
<feature type="region of interest" description="Disordered" evidence="1">
    <location>
        <begin position="293"/>
        <end position="383"/>
    </location>
</feature>
<feature type="compositionally biased region" description="Low complexity" evidence="1">
    <location>
        <begin position="820"/>
        <end position="830"/>
    </location>
</feature>
<accession>A0A059B564</accession>
<feature type="compositionally biased region" description="Low complexity" evidence="1">
    <location>
        <begin position="120"/>
        <end position="142"/>
    </location>
</feature>
<feature type="compositionally biased region" description="Low complexity" evidence="1">
    <location>
        <begin position="239"/>
        <end position="253"/>
    </location>
</feature>
<feature type="compositionally biased region" description="Low complexity" evidence="1">
    <location>
        <begin position="1437"/>
        <end position="1450"/>
    </location>
</feature>
<dbReference type="GO" id="GO:0042752">
    <property type="term" value="P:regulation of circadian rhythm"/>
    <property type="evidence" value="ECO:0000318"/>
    <property type="project" value="GO_Central"/>
</dbReference>
<dbReference type="InterPro" id="IPR039317">
    <property type="entry name" value="TIC"/>
</dbReference>
<feature type="compositionally biased region" description="Polar residues" evidence="1">
    <location>
        <begin position="934"/>
        <end position="951"/>
    </location>
</feature>
<feature type="region of interest" description="Disordered" evidence="1">
    <location>
        <begin position="1116"/>
        <end position="1153"/>
    </location>
</feature>
<feature type="compositionally biased region" description="Low complexity" evidence="1">
    <location>
        <begin position="1256"/>
        <end position="1289"/>
    </location>
</feature>
<feature type="compositionally biased region" description="Polar residues" evidence="1">
    <location>
        <begin position="1329"/>
        <end position="1342"/>
    </location>
</feature>
<dbReference type="InParanoid" id="A0A059B564"/>
<gene>
    <name evidence="2" type="ORF">EUGRSUZ_H03537</name>
</gene>